<keyword evidence="6" id="KW-0560">Oxidoreductase</keyword>
<dbReference type="GO" id="GO:0004350">
    <property type="term" value="F:glutamate-5-semialdehyde dehydrogenase activity"/>
    <property type="evidence" value="ECO:0007669"/>
    <property type="project" value="UniProtKB-EC"/>
</dbReference>
<dbReference type="EMBL" id="CAFBLT010000001">
    <property type="protein sequence ID" value="CAB4861489.1"/>
    <property type="molecule type" value="Genomic_DNA"/>
</dbReference>
<dbReference type="InterPro" id="IPR016161">
    <property type="entry name" value="Ald_DH/histidinol_DH"/>
</dbReference>
<dbReference type="AlphaFoldDB" id="A0A6J7R471"/>
<dbReference type="EMBL" id="CAFBPM010000009">
    <property type="protein sequence ID" value="CAB5022904.1"/>
    <property type="molecule type" value="Genomic_DNA"/>
</dbReference>
<keyword evidence="4" id="KW-0641">Proline biosynthesis</keyword>
<keyword evidence="5" id="KW-0521">NADP</keyword>
<evidence type="ECO:0000256" key="5">
    <source>
        <dbReference type="ARBA" id="ARBA00022857"/>
    </source>
</evidence>
<dbReference type="GO" id="GO:0055129">
    <property type="term" value="P:L-proline biosynthetic process"/>
    <property type="evidence" value="ECO:0007669"/>
    <property type="project" value="UniProtKB-UniPathway"/>
</dbReference>
<dbReference type="EC" id="1.2.1.41" evidence="2"/>
<feature type="domain" description="Aldehyde dehydrogenase" evidence="8">
    <location>
        <begin position="18"/>
        <end position="290"/>
    </location>
</feature>
<keyword evidence="3" id="KW-0028">Amino-acid biosynthesis</keyword>
<dbReference type="InterPro" id="IPR015590">
    <property type="entry name" value="Aldehyde_DH_dom"/>
</dbReference>
<dbReference type="Gene3D" id="3.40.309.10">
    <property type="entry name" value="Aldehyde Dehydrogenase, Chain A, domain 2"/>
    <property type="match status" value="1"/>
</dbReference>
<dbReference type="HAMAP" id="MF_00412">
    <property type="entry name" value="ProA"/>
    <property type="match status" value="1"/>
</dbReference>
<evidence type="ECO:0000256" key="1">
    <source>
        <dbReference type="ARBA" id="ARBA00004985"/>
    </source>
</evidence>
<dbReference type="FunFam" id="3.40.309.10:FF:000006">
    <property type="entry name" value="Gamma-glutamyl phosphate reductase"/>
    <property type="match status" value="1"/>
</dbReference>
<dbReference type="InterPro" id="IPR012134">
    <property type="entry name" value="Glu-5-SA_DH"/>
</dbReference>
<dbReference type="InterPro" id="IPR000965">
    <property type="entry name" value="GPR_dom"/>
</dbReference>
<dbReference type="Pfam" id="PF00171">
    <property type="entry name" value="Aldedh"/>
    <property type="match status" value="1"/>
</dbReference>
<dbReference type="InterPro" id="IPR020593">
    <property type="entry name" value="G-glutamylP_reductase_CS"/>
</dbReference>
<dbReference type="SUPFAM" id="SSF53720">
    <property type="entry name" value="ALDH-like"/>
    <property type="match status" value="1"/>
</dbReference>
<evidence type="ECO:0000259" key="8">
    <source>
        <dbReference type="Pfam" id="PF00171"/>
    </source>
</evidence>
<dbReference type="PROSITE" id="PS01223">
    <property type="entry name" value="PROA"/>
    <property type="match status" value="1"/>
</dbReference>
<accession>A0A6J7R471</accession>
<dbReference type="InterPro" id="IPR016163">
    <property type="entry name" value="Ald_DH_C"/>
</dbReference>
<dbReference type="GO" id="GO:0050661">
    <property type="term" value="F:NADP binding"/>
    <property type="evidence" value="ECO:0007669"/>
    <property type="project" value="InterPro"/>
</dbReference>
<dbReference type="UniPathway" id="UPA00098">
    <property type="reaction ID" value="UER00360"/>
</dbReference>
<dbReference type="NCBIfam" id="NF001221">
    <property type="entry name" value="PRK00197.1"/>
    <property type="match status" value="1"/>
</dbReference>
<protein>
    <recommendedName>
        <fullName evidence="2">glutamate-5-semialdehyde dehydrogenase</fullName>
        <ecNumber evidence="2">1.2.1.41</ecNumber>
    </recommendedName>
</protein>
<name>A0A6J7R471_9ZZZZ</name>
<dbReference type="CDD" id="cd07079">
    <property type="entry name" value="ALDH_F18-19_ProA-GPR"/>
    <property type="match status" value="1"/>
</dbReference>
<proteinExistence type="inferred from homology"/>
<reference evidence="10" key="1">
    <citation type="submission" date="2020-05" db="EMBL/GenBank/DDBJ databases">
        <authorList>
            <person name="Chiriac C."/>
            <person name="Salcher M."/>
            <person name="Ghai R."/>
            <person name="Kavagutti S V."/>
        </authorList>
    </citation>
    <scope>NUCLEOTIDE SEQUENCE</scope>
</reference>
<organism evidence="10">
    <name type="scientific">freshwater metagenome</name>
    <dbReference type="NCBI Taxonomy" id="449393"/>
    <lineage>
        <taxon>unclassified sequences</taxon>
        <taxon>metagenomes</taxon>
        <taxon>ecological metagenomes</taxon>
    </lineage>
</organism>
<evidence type="ECO:0000256" key="6">
    <source>
        <dbReference type="ARBA" id="ARBA00023002"/>
    </source>
</evidence>
<evidence type="ECO:0000256" key="4">
    <source>
        <dbReference type="ARBA" id="ARBA00022650"/>
    </source>
</evidence>
<gene>
    <name evidence="9" type="ORF">UFOPK3427_00214</name>
    <name evidence="10" type="ORF">UFOPK4112_01027</name>
</gene>
<dbReference type="Gene3D" id="3.40.605.10">
    <property type="entry name" value="Aldehyde Dehydrogenase, Chain A, domain 1"/>
    <property type="match status" value="1"/>
</dbReference>
<evidence type="ECO:0000256" key="7">
    <source>
        <dbReference type="ARBA" id="ARBA00049024"/>
    </source>
</evidence>
<evidence type="ECO:0000256" key="3">
    <source>
        <dbReference type="ARBA" id="ARBA00022605"/>
    </source>
</evidence>
<comment type="catalytic activity">
    <reaction evidence="7">
        <text>L-glutamate 5-semialdehyde + phosphate + NADP(+) = L-glutamyl 5-phosphate + NADPH + H(+)</text>
        <dbReference type="Rhea" id="RHEA:19541"/>
        <dbReference type="ChEBI" id="CHEBI:15378"/>
        <dbReference type="ChEBI" id="CHEBI:43474"/>
        <dbReference type="ChEBI" id="CHEBI:57783"/>
        <dbReference type="ChEBI" id="CHEBI:58066"/>
        <dbReference type="ChEBI" id="CHEBI:58274"/>
        <dbReference type="ChEBI" id="CHEBI:58349"/>
        <dbReference type="EC" id="1.2.1.41"/>
    </reaction>
</comment>
<evidence type="ECO:0000256" key="2">
    <source>
        <dbReference type="ARBA" id="ARBA00013002"/>
    </source>
</evidence>
<dbReference type="NCBIfam" id="TIGR00407">
    <property type="entry name" value="proA"/>
    <property type="match status" value="1"/>
</dbReference>
<dbReference type="PANTHER" id="PTHR11063">
    <property type="entry name" value="GLUTAMATE SEMIALDEHYDE DEHYDROGENASE"/>
    <property type="match status" value="1"/>
</dbReference>
<sequence length="415" mass="44173">MAHSDLEVTGRRVGIGAKEIARASNSLRQEALRRAAFRIREQSSAILDANAQDVAEGIDQGLNDTSLDRLRLDANRIEAMAQSLEDVADLPDPLGVVVDSSTRPNGLEVSRVRAPLGVVGVIYENRPNVTSDVAGLCIRSGNGVYLRGSSTSLASNKAIVSALRQGLKDVGLHEDVVALVEDTSHETAISFMQLRGILDVVIPRGGPSLIASMEEHATVPVVLDGDGNCHVYVDTDADIDMAISIIVNAKTQRPGVCNAMESLVLHQDVAGEILARLDTEMANVELVGDERACALLPRVSPAGDEDYSTEFLGLKASVVVVDSLEEAVDHIGKHSSGHSEAIVTRKNETAERFLSEVDAAAVLWNASTRFVDGGELGLGSEVGISTQKLHARGPMGLEALTSVRWVIRGQGQVRT</sequence>
<dbReference type="InterPro" id="IPR016162">
    <property type="entry name" value="Ald_DH_N"/>
</dbReference>
<evidence type="ECO:0000313" key="9">
    <source>
        <dbReference type="EMBL" id="CAB4861489.1"/>
    </source>
</evidence>
<dbReference type="PIRSF" id="PIRSF000151">
    <property type="entry name" value="GPR"/>
    <property type="match status" value="1"/>
</dbReference>
<evidence type="ECO:0000313" key="10">
    <source>
        <dbReference type="EMBL" id="CAB5022904.1"/>
    </source>
</evidence>
<comment type="pathway">
    <text evidence="1">Amino-acid biosynthesis; L-proline biosynthesis; L-glutamate 5-semialdehyde from L-glutamate: step 2/2.</text>
</comment>
<dbReference type="PANTHER" id="PTHR11063:SF8">
    <property type="entry name" value="DELTA-1-PYRROLINE-5-CARBOXYLATE SYNTHASE"/>
    <property type="match status" value="1"/>
</dbReference>